<name>A0A370FA82_9BURK</name>
<keyword evidence="3" id="KW-1185">Reference proteome</keyword>
<dbReference type="AlphaFoldDB" id="A0A370FA82"/>
<evidence type="ECO:0000259" key="1">
    <source>
        <dbReference type="SMART" id="SM00849"/>
    </source>
</evidence>
<evidence type="ECO:0000313" key="2">
    <source>
        <dbReference type="EMBL" id="RDI22005.1"/>
    </source>
</evidence>
<protein>
    <submittedName>
        <fullName evidence="2">Metallo-beta-lactamase superfamily protein</fullName>
    </submittedName>
</protein>
<proteinExistence type="predicted"/>
<dbReference type="Pfam" id="PF19583">
    <property type="entry name" value="ODP"/>
    <property type="match status" value="1"/>
</dbReference>
<dbReference type="PANTHER" id="PTHR43041">
    <property type="entry name" value="HYDROLASE, METALLO-BETA-LACTAMASE SUPERFAMILY"/>
    <property type="match status" value="1"/>
</dbReference>
<accession>A0A370FA82</accession>
<dbReference type="Proteomes" id="UP000255265">
    <property type="component" value="Unassembled WGS sequence"/>
</dbReference>
<dbReference type="SUPFAM" id="SSF56281">
    <property type="entry name" value="Metallo-hydrolase/oxidoreductase"/>
    <property type="match status" value="1"/>
</dbReference>
<dbReference type="RefSeq" id="WP_017757091.1">
    <property type="nucleotide sequence ID" value="NZ_QQAV01000008.1"/>
</dbReference>
<comment type="caution">
    <text evidence="2">The sequence shown here is derived from an EMBL/GenBank/DDBJ whole genome shotgun (WGS) entry which is preliminary data.</text>
</comment>
<dbReference type="InterPro" id="IPR001279">
    <property type="entry name" value="Metallo-B-lactamas"/>
</dbReference>
<reference evidence="2 3" key="1">
    <citation type="submission" date="2018-07" db="EMBL/GenBank/DDBJ databases">
        <title>Genomic Encyclopedia of Type Strains, Phase IV (KMG-IV): sequencing the most valuable type-strain genomes for metagenomic binning, comparative biology and taxonomic classification.</title>
        <authorList>
            <person name="Goeker M."/>
        </authorList>
    </citation>
    <scope>NUCLEOTIDE SEQUENCE [LARGE SCALE GENOMIC DNA]</scope>
    <source>
        <strain evidence="2 3">DSM 21352</strain>
    </source>
</reference>
<evidence type="ECO:0000313" key="3">
    <source>
        <dbReference type="Proteomes" id="UP000255265"/>
    </source>
</evidence>
<gene>
    <name evidence="2" type="ORF">DFR41_108129</name>
</gene>
<dbReference type="Gene3D" id="3.60.15.10">
    <property type="entry name" value="Ribonuclease Z/Hydroxyacylglutathione hydrolase-like"/>
    <property type="match status" value="1"/>
</dbReference>
<feature type="domain" description="Metallo-beta-lactamase" evidence="1">
    <location>
        <begin position="28"/>
        <end position="220"/>
    </location>
</feature>
<dbReference type="InterPro" id="IPR036866">
    <property type="entry name" value="RibonucZ/Hydroxyglut_hydro"/>
</dbReference>
<organism evidence="2 3">
    <name type="scientific">Pseudacidovorax intermedius</name>
    <dbReference type="NCBI Taxonomy" id="433924"/>
    <lineage>
        <taxon>Bacteria</taxon>
        <taxon>Pseudomonadati</taxon>
        <taxon>Pseudomonadota</taxon>
        <taxon>Betaproteobacteria</taxon>
        <taxon>Burkholderiales</taxon>
        <taxon>Comamonadaceae</taxon>
        <taxon>Pseudacidovorax</taxon>
    </lineage>
</organism>
<sequence length="259" mass="28426">MPIELYRDAQHACLMFTDLVRDGGEAVQCNQFLLIDQGVGAIIDPGGNIAFNELFLGMTRHFPPNRLSYLIASHADPDIIASLDRWLTTTSAQLVISRIWARFAPHFAKSGKTTERVLSVPDAGGRLRLGGSELWLLPAHFLHSEGNFQFYDPVSRILFSGDLGASMVGGAEAQTPVTDFARICPHMEAFHRRYMVSNKVMRLWVRMARQLDIALLVPQHGAPLAGPAIGAFLDWAESLQCGIDLLGQDAYLVPSGVLG</sequence>
<dbReference type="InterPro" id="IPR045761">
    <property type="entry name" value="ODP_dom"/>
</dbReference>
<dbReference type="SMART" id="SM00849">
    <property type="entry name" value="Lactamase_B"/>
    <property type="match status" value="1"/>
</dbReference>
<dbReference type="EMBL" id="QQAV01000008">
    <property type="protein sequence ID" value="RDI22005.1"/>
    <property type="molecule type" value="Genomic_DNA"/>
</dbReference>
<dbReference type="PANTHER" id="PTHR43041:SF1">
    <property type="entry name" value="METALLO-BETA-LACTAMASE DOMAIN-CONTAINING PROTEIN"/>
    <property type="match status" value="1"/>
</dbReference>